<dbReference type="Proteomes" id="UP000092665">
    <property type="component" value="Unassembled WGS sequence"/>
</dbReference>
<dbReference type="EMBL" id="LOIC01000077">
    <property type="protein sequence ID" value="OCA53929.1"/>
    <property type="molecule type" value="Genomic_DNA"/>
</dbReference>
<organism evidence="1 2">
    <name type="scientific">Photorhabdus namnaonensis</name>
    <dbReference type="NCBI Taxonomy" id="1851568"/>
    <lineage>
        <taxon>Bacteria</taxon>
        <taxon>Pseudomonadati</taxon>
        <taxon>Pseudomonadota</taxon>
        <taxon>Gammaproteobacteria</taxon>
        <taxon>Enterobacterales</taxon>
        <taxon>Morganellaceae</taxon>
        <taxon>Photorhabdus</taxon>
    </lineage>
</organism>
<gene>
    <name evidence="1" type="ORF">Phpb_03033</name>
</gene>
<evidence type="ECO:0000313" key="1">
    <source>
        <dbReference type="EMBL" id="OCA53929.1"/>
    </source>
</evidence>
<dbReference type="AlphaFoldDB" id="A0A1B8YFI7"/>
<proteinExistence type="predicted"/>
<reference evidence="2" key="1">
    <citation type="submission" date="2015-11" db="EMBL/GenBank/DDBJ databases">
        <authorList>
            <person name="Tobias N.J."/>
            <person name="Mishra B."/>
            <person name="Gupta D.K."/>
            <person name="Thines M."/>
            <person name="Stinear T.P."/>
            <person name="Bode H.B."/>
        </authorList>
    </citation>
    <scope>NUCLEOTIDE SEQUENCE [LARGE SCALE GENOMIC DNA]</scope>
    <source>
        <strain evidence="2">PB45.5</strain>
    </source>
</reference>
<evidence type="ECO:0000313" key="2">
    <source>
        <dbReference type="Proteomes" id="UP000092665"/>
    </source>
</evidence>
<sequence>MRYLSDLDPVVQVEVLRLAHDYTKIQREVLLKNKLVPSNEPKWYRETLDEAVKCMLALYQSAGEDK</sequence>
<protein>
    <submittedName>
        <fullName evidence="1">Uncharacterized protein</fullName>
    </submittedName>
</protein>
<dbReference type="RefSeq" id="WP_065391050.1">
    <property type="nucleotide sequence ID" value="NZ_CAWMQN010000077.1"/>
</dbReference>
<accession>A0A1B8YFI7</accession>
<keyword evidence="2" id="KW-1185">Reference proteome</keyword>
<comment type="caution">
    <text evidence="1">The sequence shown here is derived from an EMBL/GenBank/DDBJ whole genome shotgun (WGS) entry which is preliminary data.</text>
</comment>
<name>A0A1B8YFI7_9GAMM</name>